<comment type="caution">
    <text evidence="2">The sequence shown here is derived from an EMBL/GenBank/DDBJ whole genome shotgun (WGS) entry which is preliminary data.</text>
</comment>
<evidence type="ECO:0000313" key="2">
    <source>
        <dbReference type="EMBL" id="KAF9485231.1"/>
    </source>
</evidence>
<feature type="region of interest" description="Disordered" evidence="1">
    <location>
        <begin position="1"/>
        <end position="29"/>
    </location>
</feature>
<protein>
    <submittedName>
        <fullName evidence="2">Uncharacterized protein</fullName>
    </submittedName>
</protein>
<dbReference type="Proteomes" id="UP000807469">
    <property type="component" value="Unassembled WGS sequence"/>
</dbReference>
<dbReference type="AlphaFoldDB" id="A0A9P5ZD33"/>
<feature type="region of interest" description="Disordered" evidence="1">
    <location>
        <begin position="52"/>
        <end position="107"/>
    </location>
</feature>
<dbReference type="EMBL" id="MU155137">
    <property type="protein sequence ID" value="KAF9485231.1"/>
    <property type="molecule type" value="Genomic_DNA"/>
</dbReference>
<feature type="compositionally biased region" description="Polar residues" evidence="1">
    <location>
        <begin position="1"/>
        <end position="11"/>
    </location>
</feature>
<keyword evidence="3" id="KW-1185">Reference proteome</keyword>
<accession>A0A9P5ZD33</accession>
<feature type="non-terminal residue" evidence="2">
    <location>
        <position position="1"/>
    </location>
</feature>
<gene>
    <name evidence="2" type="ORF">BDN70DRAFT_871637</name>
</gene>
<reference evidence="2" key="1">
    <citation type="submission" date="2020-11" db="EMBL/GenBank/DDBJ databases">
        <authorList>
            <consortium name="DOE Joint Genome Institute"/>
            <person name="Ahrendt S."/>
            <person name="Riley R."/>
            <person name="Andreopoulos W."/>
            <person name="Labutti K."/>
            <person name="Pangilinan J."/>
            <person name="Ruiz-Duenas F.J."/>
            <person name="Barrasa J.M."/>
            <person name="Sanchez-Garcia M."/>
            <person name="Camarero S."/>
            <person name="Miyauchi S."/>
            <person name="Serrano A."/>
            <person name="Linde D."/>
            <person name="Babiker R."/>
            <person name="Drula E."/>
            <person name="Ayuso-Fernandez I."/>
            <person name="Pacheco R."/>
            <person name="Padilla G."/>
            <person name="Ferreira P."/>
            <person name="Barriuso J."/>
            <person name="Kellner H."/>
            <person name="Castanera R."/>
            <person name="Alfaro M."/>
            <person name="Ramirez L."/>
            <person name="Pisabarro A.G."/>
            <person name="Kuo A."/>
            <person name="Tritt A."/>
            <person name="Lipzen A."/>
            <person name="He G."/>
            <person name="Yan M."/>
            <person name="Ng V."/>
            <person name="Cullen D."/>
            <person name="Martin F."/>
            <person name="Rosso M.-N."/>
            <person name="Henrissat B."/>
            <person name="Hibbett D."/>
            <person name="Martinez A.T."/>
            <person name="Grigoriev I.V."/>
        </authorList>
    </citation>
    <scope>NUCLEOTIDE SEQUENCE</scope>
    <source>
        <strain evidence="2">CIRM-BRFM 674</strain>
    </source>
</reference>
<name>A0A9P5ZD33_9AGAR</name>
<evidence type="ECO:0000256" key="1">
    <source>
        <dbReference type="SAM" id="MobiDB-lite"/>
    </source>
</evidence>
<proteinExistence type="predicted"/>
<organism evidence="2 3">
    <name type="scientific">Pholiota conissans</name>
    <dbReference type="NCBI Taxonomy" id="109636"/>
    <lineage>
        <taxon>Eukaryota</taxon>
        <taxon>Fungi</taxon>
        <taxon>Dikarya</taxon>
        <taxon>Basidiomycota</taxon>
        <taxon>Agaricomycotina</taxon>
        <taxon>Agaricomycetes</taxon>
        <taxon>Agaricomycetidae</taxon>
        <taxon>Agaricales</taxon>
        <taxon>Agaricineae</taxon>
        <taxon>Strophariaceae</taxon>
        <taxon>Pholiota</taxon>
    </lineage>
</organism>
<evidence type="ECO:0000313" key="3">
    <source>
        <dbReference type="Proteomes" id="UP000807469"/>
    </source>
</evidence>
<sequence length="143" mass="15845">LTQDIARQTRVQRTEDTACSHPPQESPVRQATMACKASGISHIALPEVMHIQAMHPASTSRRGATTGEEPASRWETRPKRAGSTVELESHCQAQPRPPAKEASSAHPVRTDYTRVRQERVVLCGACLWCLRCDVETSSAWMEL</sequence>